<protein>
    <submittedName>
        <fullName evidence="1">Uncharacterized protein</fullName>
    </submittedName>
</protein>
<dbReference type="EMBL" id="BPLQ01004098">
    <property type="protein sequence ID" value="GIY05552.1"/>
    <property type="molecule type" value="Genomic_DNA"/>
</dbReference>
<reference evidence="1 2" key="1">
    <citation type="submission" date="2021-06" db="EMBL/GenBank/DDBJ databases">
        <title>Caerostris darwini draft genome.</title>
        <authorList>
            <person name="Kono N."/>
            <person name="Arakawa K."/>
        </authorList>
    </citation>
    <scope>NUCLEOTIDE SEQUENCE [LARGE SCALE GENOMIC DNA]</scope>
</reference>
<evidence type="ECO:0000313" key="1">
    <source>
        <dbReference type="EMBL" id="GIY05552.1"/>
    </source>
</evidence>
<accession>A0AAV4QBF4</accession>
<gene>
    <name evidence="1" type="ORF">CDAR_49441</name>
</gene>
<proteinExistence type="predicted"/>
<dbReference type="AlphaFoldDB" id="A0AAV4QBF4"/>
<evidence type="ECO:0000313" key="2">
    <source>
        <dbReference type="Proteomes" id="UP001054837"/>
    </source>
</evidence>
<dbReference type="Proteomes" id="UP001054837">
    <property type="component" value="Unassembled WGS sequence"/>
</dbReference>
<organism evidence="1 2">
    <name type="scientific">Caerostris darwini</name>
    <dbReference type="NCBI Taxonomy" id="1538125"/>
    <lineage>
        <taxon>Eukaryota</taxon>
        <taxon>Metazoa</taxon>
        <taxon>Ecdysozoa</taxon>
        <taxon>Arthropoda</taxon>
        <taxon>Chelicerata</taxon>
        <taxon>Arachnida</taxon>
        <taxon>Araneae</taxon>
        <taxon>Araneomorphae</taxon>
        <taxon>Entelegynae</taxon>
        <taxon>Araneoidea</taxon>
        <taxon>Araneidae</taxon>
        <taxon>Caerostris</taxon>
    </lineage>
</organism>
<name>A0AAV4QBF4_9ARAC</name>
<sequence>MISRKVSFVQELNKLGECCSETFREISADLFWGGCIGSHLRPMQLVSESGTNCCLRRAESIQSESNRRSDFLTLKAVSAHPILTAASSLNQDFEVG</sequence>
<keyword evidence="2" id="KW-1185">Reference proteome</keyword>
<comment type="caution">
    <text evidence="1">The sequence shown here is derived from an EMBL/GenBank/DDBJ whole genome shotgun (WGS) entry which is preliminary data.</text>
</comment>